<organism evidence="6 7">
    <name type="scientific">Kumtagia ephedrae</name>
    <dbReference type="NCBI Taxonomy" id="2116701"/>
    <lineage>
        <taxon>Bacteria</taxon>
        <taxon>Pseudomonadati</taxon>
        <taxon>Pseudomonadota</taxon>
        <taxon>Alphaproteobacteria</taxon>
        <taxon>Hyphomicrobiales</taxon>
        <taxon>Phyllobacteriaceae</taxon>
        <taxon>Kumtagia</taxon>
    </lineage>
</organism>
<protein>
    <submittedName>
        <fullName evidence="6">IclR family transcriptional regulator</fullName>
    </submittedName>
</protein>
<dbReference type="AlphaFoldDB" id="A0A2P7SRS4"/>
<keyword evidence="3" id="KW-0804">Transcription</keyword>
<dbReference type="RefSeq" id="WP_106770501.1">
    <property type="nucleotide sequence ID" value="NZ_PXYK01000002.1"/>
</dbReference>
<dbReference type="InterPro" id="IPR011991">
    <property type="entry name" value="ArsR-like_HTH"/>
</dbReference>
<keyword evidence="1" id="KW-0805">Transcription regulation</keyword>
<evidence type="ECO:0000259" key="4">
    <source>
        <dbReference type="PROSITE" id="PS51077"/>
    </source>
</evidence>
<sequence>METTVVKGLKVLEALARSPGSRTLTDLAAECGMSKSNVHRLLRTLEECGYVARDADARTYKATLRLWELGVRVYSRLDLRAYAARHLRELAEVTEETTHLSVFDGEGVLYLDKADGIHAVRTYVNVGDRAPAYCSSTGKAMLAYLPEETIRRVSGNLKRFTENTVRTPAELRADLELIRQRGYSETCGEYRAGVLGFSTAIRSPSGEVIGAIGVAGPEERMRQRDIDATIRAVLTAGRRIEADLGFGVVEPTAVAATVAPRKTAARARKAATVE</sequence>
<dbReference type="SMART" id="SM00346">
    <property type="entry name" value="HTH_ICLR"/>
    <property type="match status" value="1"/>
</dbReference>
<dbReference type="PANTHER" id="PTHR30136:SF35">
    <property type="entry name" value="HTH-TYPE TRANSCRIPTIONAL REGULATOR RV1719"/>
    <property type="match status" value="1"/>
</dbReference>
<evidence type="ECO:0000256" key="3">
    <source>
        <dbReference type="ARBA" id="ARBA00023163"/>
    </source>
</evidence>
<dbReference type="InterPro" id="IPR029016">
    <property type="entry name" value="GAF-like_dom_sf"/>
</dbReference>
<dbReference type="OrthoDB" id="6057486at2"/>
<evidence type="ECO:0000256" key="1">
    <source>
        <dbReference type="ARBA" id="ARBA00023015"/>
    </source>
</evidence>
<evidence type="ECO:0000313" key="7">
    <source>
        <dbReference type="Proteomes" id="UP000241229"/>
    </source>
</evidence>
<dbReference type="InterPro" id="IPR005471">
    <property type="entry name" value="Tscrpt_reg_IclR_N"/>
</dbReference>
<feature type="domain" description="HTH iclR-type" evidence="4">
    <location>
        <begin position="2"/>
        <end position="64"/>
    </location>
</feature>
<dbReference type="Gene3D" id="1.10.10.10">
    <property type="entry name" value="Winged helix-like DNA-binding domain superfamily/Winged helix DNA-binding domain"/>
    <property type="match status" value="1"/>
</dbReference>
<dbReference type="Gene3D" id="3.30.450.40">
    <property type="match status" value="1"/>
</dbReference>
<reference evidence="6 7" key="1">
    <citation type="submission" date="2018-03" db="EMBL/GenBank/DDBJ databases">
        <title>The draft genome of Mesorhizobium sp. 6GN-30.</title>
        <authorList>
            <person name="Liu L."/>
            <person name="Li L."/>
            <person name="Wang T."/>
            <person name="Zhang X."/>
            <person name="Liang L."/>
        </authorList>
    </citation>
    <scope>NUCLEOTIDE SEQUENCE [LARGE SCALE GENOMIC DNA]</scope>
    <source>
        <strain evidence="6 7">6GN30</strain>
    </source>
</reference>
<gene>
    <name evidence="6" type="ORF">C7I84_02095</name>
</gene>
<dbReference type="PANTHER" id="PTHR30136">
    <property type="entry name" value="HELIX-TURN-HELIX TRANSCRIPTIONAL REGULATOR, ICLR FAMILY"/>
    <property type="match status" value="1"/>
</dbReference>
<dbReference type="SUPFAM" id="SSF46785">
    <property type="entry name" value="Winged helix' DNA-binding domain"/>
    <property type="match status" value="1"/>
</dbReference>
<dbReference type="FunFam" id="1.10.10.10:FF:000056">
    <property type="entry name" value="IclR family transcriptional regulator"/>
    <property type="match status" value="1"/>
</dbReference>
<dbReference type="GO" id="GO:0045892">
    <property type="term" value="P:negative regulation of DNA-templated transcription"/>
    <property type="evidence" value="ECO:0007669"/>
    <property type="project" value="TreeGrafter"/>
</dbReference>
<dbReference type="GO" id="GO:0003677">
    <property type="term" value="F:DNA binding"/>
    <property type="evidence" value="ECO:0007669"/>
    <property type="project" value="UniProtKB-KW"/>
</dbReference>
<dbReference type="Proteomes" id="UP000241229">
    <property type="component" value="Unassembled WGS sequence"/>
</dbReference>
<keyword evidence="2" id="KW-0238">DNA-binding</keyword>
<accession>A0A2P7SRS4</accession>
<dbReference type="InterPro" id="IPR050707">
    <property type="entry name" value="HTH_MetabolicPath_Reg"/>
</dbReference>
<dbReference type="PROSITE" id="PS51077">
    <property type="entry name" value="HTH_ICLR"/>
    <property type="match status" value="1"/>
</dbReference>
<dbReference type="PROSITE" id="PS51078">
    <property type="entry name" value="ICLR_ED"/>
    <property type="match status" value="1"/>
</dbReference>
<dbReference type="InterPro" id="IPR014757">
    <property type="entry name" value="Tscrpt_reg_IclR_C"/>
</dbReference>
<evidence type="ECO:0000259" key="5">
    <source>
        <dbReference type="PROSITE" id="PS51078"/>
    </source>
</evidence>
<dbReference type="EMBL" id="PXYK01000002">
    <property type="protein sequence ID" value="PSJ65161.1"/>
    <property type="molecule type" value="Genomic_DNA"/>
</dbReference>
<keyword evidence="7" id="KW-1185">Reference proteome</keyword>
<name>A0A2P7SRS4_9HYPH</name>
<dbReference type="GO" id="GO:0003700">
    <property type="term" value="F:DNA-binding transcription factor activity"/>
    <property type="evidence" value="ECO:0007669"/>
    <property type="project" value="TreeGrafter"/>
</dbReference>
<dbReference type="InterPro" id="IPR036388">
    <property type="entry name" value="WH-like_DNA-bd_sf"/>
</dbReference>
<evidence type="ECO:0000256" key="2">
    <source>
        <dbReference type="ARBA" id="ARBA00023125"/>
    </source>
</evidence>
<evidence type="ECO:0000313" key="6">
    <source>
        <dbReference type="EMBL" id="PSJ65161.1"/>
    </source>
</evidence>
<dbReference type="CDD" id="cd00090">
    <property type="entry name" value="HTH_ARSR"/>
    <property type="match status" value="1"/>
</dbReference>
<proteinExistence type="predicted"/>
<comment type="caution">
    <text evidence="6">The sequence shown here is derived from an EMBL/GenBank/DDBJ whole genome shotgun (WGS) entry which is preliminary data.</text>
</comment>
<dbReference type="InterPro" id="IPR036390">
    <property type="entry name" value="WH_DNA-bd_sf"/>
</dbReference>
<dbReference type="Pfam" id="PF01614">
    <property type="entry name" value="IclR_C"/>
    <property type="match status" value="1"/>
</dbReference>
<dbReference type="Pfam" id="PF09339">
    <property type="entry name" value="HTH_IclR"/>
    <property type="match status" value="1"/>
</dbReference>
<feature type="domain" description="IclR-ED" evidence="5">
    <location>
        <begin position="65"/>
        <end position="246"/>
    </location>
</feature>
<dbReference type="SUPFAM" id="SSF55781">
    <property type="entry name" value="GAF domain-like"/>
    <property type="match status" value="1"/>
</dbReference>